<dbReference type="InterPro" id="IPR001633">
    <property type="entry name" value="EAL_dom"/>
</dbReference>
<dbReference type="GO" id="GO:0071111">
    <property type="term" value="F:cyclic-guanylate-specific phosphodiesterase activity"/>
    <property type="evidence" value="ECO:0007669"/>
    <property type="project" value="InterPro"/>
</dbReference>
<dbReference type="Proteomes" id="UP000654257">
    <property type="component" value="Unassembled WGS sequence"/>
</dbReference>
<comment type="caution">
    <text evidence="2">The sequence shown here is derived from an EMBL/GenBank/DDBJ whole genome shotgun (WGS) entry which is preliminary data.</text>
</comment>
<dbReference type="CDD" id="cd01948">
    <property type="entry name" value="EAL"/>
    <property type="match status" value="1"/>
</dbReference>
<evidence type="ECO:0000259" key="1">
    <source>
        <dbReference type="PROSITE" id="PS50883"/>
    </source>
</evidence>
<dbReference type="RefSeq" id="WP_188545846.1">
    <property type="nucleotide sequence ID" value="NZ_BMCU01000003.1"/>
</dbReference>
<protein>
    <recommendedName>
        <fullName evidence="1">EAL domain-containing protein</fullName>
    </recommendedName>
</protein>
<dbReference type="Pfam" id="PF00563">
    <property type="entry name" value="EAL"/>
    <property type="match status" value="1"/>
</dbReference>
<sequence length="429" mass="45011">MASNDPDLVQLAVAATVADISAVQSAYQPIVDLASGSVVGFEALARWPGIGTVGPEDVFAAARAGGVAREIEWACLIAAARGALEADLGTRMVLFVNLEPSGGAQSWPPPESALTVLADSSSNLRVILEITERGLLTDPAELLAAVEWARRDGAGIAVDDVGANPQSLALLPFIDPDVVKLDRTLIQSPPSAEGARALEFALEHVERSGAVIVAEGIETDRHLEQALSLGARYGQGYLLGRPAALPRSDPGRDSISHAVADVGAGVLLEFRPNPQIPALPSDLFAHARPRTARAELLSALSVVLEDQARISTEPLSVLTAASLTPAVLIPELTDRYSHLARKHPFVALLGVPVLGAHPAVHSAVIDPSDPFADEWTIVVVGPSTAVALIARDCSDGESGRGERFEFVLTHDRELVVAAGRSLIRRISPS</sequence>
<dbReference type="AlphaFoldDB" id="A0A917LEI0"/>
<dbReference type="InterPro" id="IPR050706">
    <property type="entry name" value="Cyclic-di-GMP_PDE-like"/>
</dbReference>
<name>A0A917LEI0_9NOCA</name>
<dbReference type="SMART" id="SM00052">
    <property type="entry name" value="EAL"/>
    <property type="match status" value="1"/>
</dbReference>
<gene>
    <name evidence="2" type="ORF">GCM10007304_32280</name>
</gene>
<dbReference type="Gene3D" id="3.20.20.450">
    <property type="entry name" value="EAL domain"/>
    <property type="match status" value="1"/>
</dbReference>
<feature type="domain" description="EAL" evidence="1">
    <location>
        <begin position="6"/>
        <end position="256"/>
    </location>
</feature>
<reference evidence="2" key="2">
    <citation type="submission" date="2020-09" db="EMBL/GenBank/DDBJ databases">
        <authorList>
            <person name="Sun Q."/>
            <person name="Sedlacek I."/>
        </authorList>
    </citation>
    <scope>NUCLEOTIDE SEQUENCE</scope>
    <source>
        <strain evidence="2">CCM 7905</strain>
    </source>
</reference>
<evidence type="ECO:0000313" key="2">
    <source>
        <dbReference type="EMBL" id="GGG15724.1"/>
    </source>
</evidence>
<evidence type="ECO:0000313" key="3">
    <source>
        <dbReference type="Proteomes" id="UP000654257"/>
    </source>
</evidence>
<keyword evidence="3" id="KW-1185">Reference proteome</keyword>
<dbReference type="SUPFAM" id="SSF141868">
    <property type="entry name" value="EAL domain-like"/>
    <property type="match status" value="1"/>
</dbReference>
<dbReference type="PANTHER" id="PTHR33121:SF70">
    <property type="entry name" value="SIGNALING PROTEIN YKOW"/>
    <property type="match status" value="1"/>
</dbReference>
<dbReference type="EMBL" id="BMCU01000003">
    <property type="protein sequence ID" value="GGG15724.1"/>
    <property type="molecule type" value="Genomic_DNA"/>
</dbReference>
<dbReference type="PANTHER" id="PTHR33121">
    <property type="entry name" value="CYCLIC DI-GMP PHOSPHODIESTERASE PDEF"/>
    <property type="match status" value="1"/>
</dbReference>
<accession>A0A917LEI0</accession>
<dbReference type="InterPro" id="IPR035919">
    <property type="entry name" value="EAL_sf"/>
</dbReference>
<organism evidence="2 3">
    <name type="scientific">Rhodococcoides trifolii</name>
    <dbReference type="NCBI Taxonomy" id="908250"/>
    <lineage>
        <taxon>Bacteria</taxon>
        <taxon>Bacillati</taxon>
        <taxon>Actinomycetota</taxon>
        <taxon>Actinomycetes</taxon>
        <taxon>Mycobacteriales</taxon>
        <taxon>Nocardiaceae</taxon>
        <taxon>Rhodococcoides</taxon>
    </lineage>
</organism>
<dbReference type="PROSITE" id="PS50883">
    <property type="entry name" value="EAL"/>
    <property type="match status" value="1"/>
</dbReference>
<reference evidence="2" key="1">
    <citation type="journal article" date="2014" name="Int. J. Syst. Evol. Microbiol.">
        <title>Complete genome sequence of Corynebacterium casei LMG S-19264T (=DSM 44701T), isolated from a smear-ripened cheese.</title>
        <authorList>
            <consortium name="US DOE Joint Genome Institute (JGI-PGF)"/>
            <person name="Walter F."/>
            <person name="Albersmeier A."/>
            <person name="Kalinowski J."/>
            <person name="Ruckert C."/>
        </authorList>
    </citation>
    <scope>NUCLEOTIDE SEQUENCE</scope>
    <source>
        <strain evidence="2">CCM 7905</strain>
    </source>
</reference>
<proteinExistence type="predicted"/>